<gene>
    <name evidence="1" type="ORF">AMORRO_LOCUS9468</name>
</gene>
<proteinExistence type="predicted"/>
<protein>
    <submittedName>
        <fullName evidence="1">9370_t:CDS:1</fullName>
    </submittedName>
</protein>
<name>A0A9N9DKL6_9GLOM</name>
<keyword evidence="2" id="KW-1185">Reference proteome</keyword>
<feature type="non-terminal residue" evidence="1">
    <location>
        <position position="1"/>
    </location>
</feature>
<dbReference type="EMBL" id="CAJVPV010009261">
    <property type="protein sequence ID" value="CAG8639807.1"/>
    <property type="molecule type" value="Genomic_DNA"/>
</dbReference>
<comment type="caution">
    <text evidence="1">The sequence shown here is derived from an EMBL/GenBank/DDBJ whole genome shotgun (WGS) entry which is preliminary data.</text>
</comment>
<dbReference type="Proteomes" id="UP000789342">
    <property type="component" value="Unassembled WGS sequence"/>
</dbReference>
<evidence type="ECO:0000313" key="2">
    <source>
        <dbReference type="Proteomes" id="UP000789342"/>
    </source>
</evidence>
<sequence>EILRNVDRSDPDSEITMFELMLKASALYTTMCTSKPEGTCCWKLAFRALCNIKARMVQREKNGIIGGPRCVVDEVWNSLNVDKGWTNRNQG</sequence>
<dbReference type="AlphaFoldDB" id="A0A9N9DKL6"/>
<accession>A0A9N9DKL6</accession>
<evidence type="ECO:0000313" key="1">
    <source>
        <dbReference type="EMBL" id="CAG8639807.1"/>
    </source>
</evidence>
<dbReference type="OrthoDB" id="10055769at2759"/>
<organism evidence="1 2">
    <name type="scientific">Acaulospora morrowiae</name>
    <dbReference type="NCBI Taxonomy" id="94023"/>
    <lineage>
        <taxon>Eukaryota</taxon>
        <taxon>Fungi</taxon>
        <taxon>Fungi incertae sedis</taxon>
        <taxon>Mucoromycota</taxon>
        <taxon>Glomeromycotina</taxon>
        <taxon>Glomeromycetes</taxon>
        <taxon>Diversisporales</taxon>
        <taxon>Acaulosporaceae</taxon>
        <taxon>Acaulospora</taxon>
    </lineage>
</organism>
<reference evidence="1" key="1">
    <citation type="submission" date="2021-06" db="EMBL/GenBank/DDBJ databases">
        <authorList>
            <person name="Kallberg Y."/>
            <person name="Tangrot J."/>
            <person name="Rosling A."/>
        </authorList>
    </citation>
    <scope>NUCLEOTIDE SEQUENCE</scope>
    <source>
        <strain evidence="1">CL551</strain>
    </source>
</reference>